<name>A0A063Y2W5_9GAMM</name>
<dbReference type="Pfam" id="PF13466">
    <property type="entry name" value="STAS_2"/>
    <property type="match status" value="1"/>
</dbReference>
<protein>
    <submittedName>
        <fullName evidence="2">Anti-sigma F factor antagonist (SpoIIAA-2)</fullName>
    </submittedName>
</protein>
<evidence type="ECO:0000259" key="1">
    <source>
        <dbReference type="PROSITE" id="PS50801"/>
    </source>
</evidence>
<dbReference type="AlphaFoldDB" id="A0A063Y2W5"/>
<dbReference type="InterPro" id="IPR002645">
    <property type="entry name" value="STAS_dom"/>
</dbReference>
<comment type="caution">
    <text evidence="2">The sequence shown here is derived from an EMBL/GenBank/DDBJ whole genome shotgun (WGS) entry which is preliminary data.</text>
</comment>
<evidence type="ECO:0000313" key="3">
    <source>
        <dbReference type="Proteomes" id="UP000027318"/>
    </source>
</evidence>
<dbReference type="Proteomes" id="UP000027318">
    <property type="component" value="Unassembled WGS sequence"/>
</dbReference>
<dbReference type="CDD" id="cd07043">
    <property type="entry name" value="STAS_anti-anti-sigma_factors"/>
    <property type="match status" value="1"/>
</dbReference>
<evidence type="ECO:0000313" key="2">
    <source>
        <dbReference type="EMBL" id="KDE39116.1"/>
    </source>
</evidence>
<dbReference type="GO" id="GO:0043856">
    <property type="term" value="F:anti-sigma factor antagonist activity"/>
    <property type="evidence" value="ECO:0007669"/>
    <property type="project" value="TreeGrafter"/>
</dbReference>
<organism evidence="2 3">
    <name type="scientific">Nitrincola lacisaponensis</name>
    <dbReference type="NCBI Taxonomy" id="267850"/>
    <lineage>
        <taxon>Bacteria</taxon>
        <taxon>Pseudomonadati</taxon>
        <taxon>Pseudomonadota</taxon>
        <taxon>Gammaproteobacteria</taxon>
        <taxon>Oceanospirillales</taxon>
        <taxon>Oceanospirillaceae</taxon>
        <taxon>Nitrincola</taxon>
    </lineage>
</organism>
<dbReference type="EMBL" id="JMSZ01000032">
    <property type="protein sequence ID" value="KDE39116.1"/>
    <property type="molecule type" value="Genomic_DNA"/>
</dbReference>
<dbReference type="InterPro" id="IPR058548">
    <property type="entry name" value="MlaB-like_STAS"/>
</dbReference>
<reference evidence="2 3" key="1">
    <citation type="journal article" date="2005" name="Int. J. Syst. Evol. Microbiol.">
        <title>Nitrincola lacisaponensis gen. nov., sp. nov., a novel alkaliphilic bacterium isolated from an alkaline, saline lake.</title>
        <authorList>
            <person name="Dimitriu P.A."/>
            <person name="Shukla S.K."/>
            <person name="Conradt J."/>
            <person name="Marquez M.C."/>
            <person name="Ventosa A."/>
            <person name="Maglia A."/>
            <person name="Peyton B.M."/>
            <person name="Pinkart H.C."/>
            <person name="Mormile M.R."/>
        </authorList>
    </citation>
    <scope>NUCLEOTIDE SEQUENCE [LARGE SCALE GENOMIC DNA]</scope>
    <source>
        <strain evidence="2 3">4CA</strain>
    </source>
</reference>
<dbReference type="Gene3D" id="3.30.750.24">
    <property type="entry name" value="STAS domain"/>
    <property type="match status" value="1"/>
</dbReference>
<dbReference type="PROSITE" id="PS50801">
    <property type="entry name" value="STAS"/>
    <property type="match status" value="1"/>
</dbReference>
<dbReference type="RefSeq" id="WP_409668671.1">
    <property type="nucleotide sequence ID" value="NZ_JBKBNO010000002.1"/>
</dbReference>
<feature type="domain" description="STAS" evidence="1">
    <location>
        <begin position="1"/>
        <end position="95"/>
    </location>
</feature>
<proteinExistence type="predicted"/>
<dbReference type="STRING" id="267850.ADINL_2245"/>
<dbReference type="PANTHER" id="PTHR33495:SF15">
    <property type="entry name" value="STAS DOMAIN-CONTAINING PROTEIN"/>
    <property type="match status" value="1"/>
</dbReference>
<sequence length="95" mass="10800">MKEASMTIKLPERFDFSYHKDFYNHTADILAKSSLKEVQMDFSQVEYLDSSALGMLVMLQKKCAEVNKRVVVINVSGVAAEILQIANMDKLVDIR</sequence>
<dbReference type="InterPro" id="IPR036513">
    <property type="entry name" value="STAS_dom_sf"/>
</dbReference>
<keyword evidence="3" id="KW-1185">Reference proteome</keyword>
<dbReference type="SUPFAM" id="SSF52091">
    <property type="entry name" value="SpoIIaa-like"/>
    <property type="match status" value="1"/>
</dbReference>
<gene>
    <name evidence="2" type="ORF">ADINL_2245</name>
</gene>
<accession>A0A063Y2W5</accession>
<dbReference type="PANTHER" id="PTHR33495">
    <property type="entry name" value="ANTI-SIGMA FACTOR ANTAGONIST TM_1081-RELATED-RELATED"/>
    <property type="match status" value="1"/>
</dbReference>